<keyword evidence="5" id="KW-1185">Reference proteome</keyword>
<dbReference type="Proteomes" id="UP000198688">
    <property type="component" value="Chromosome I"/>
</dbReference>
<proteinExistence type="predicted"/>
<evidence type="ECO:0000259" key="2">
    <source>
        <dbReference type="PROSITE" id="PS50883"/>
    </source>
</evidence>
<dbReference type="NCBIfam" id="TIGR00254">
    <property type="entry name" value="GGDEF"/>
    <property type="match status" value="1"/>
</dbReference>
<keyword evidence="1" id="KW-1133">Transmembrane helix</keyword>
<sequence length="734" mass="78299">MGQVLAFADIRARNAILGLSLLLLDLLGTAYCVRAARRSPNPLPWRLAGASRALSLAATTSFTINAVTGLAAWKWAAVLCGLAMFGCLTATALSVSALRLRQTERWAFVIEVVIILSSGFMLIWYLAIDKALSTADGLDLIYELGYPLGNLVALAAVTAVVLRGAVTQLTPPLTTLIAGILLYTIADVAFTAIRLRGETTAGSPLANAALVIASLLMAVAAMAVGTGSAAAHDPSPRAQMPAWSAHLPYIAVGIGNALLVTITLGGYPVQHWSGLILAETTMTFALAVRQIVSLRESRRLNVTDPLTGLTNLTGLQNAVNRSLQRRAQPALMLLDLDGFKQINDRYGHDVGDRILVEFARLVRGATRNEDIAARVGGDEFIVVLDHMADDDRAVAVAERILAVLADNPVTVAGDEITIRASIGLATARPDDTAENLKRRADLAMYESKRSGSHGWRLHDSSMTDRRTRDAALADGLLQAVGTDQLSLLYQPIVALDTHQPVAVEALLRWQHPQLGPISPVEFIPVAERAGVIHQIGMTVLRQACAQVQSWRTEIPDLGCLRASVNVSPLQLREPSFLPDVLSILTEVGLPAESLLLEITESAIVDEEIAIPALEALRAHGIRIAVDDFGTGYSSLHQLTRLPVDVLKIDRSFVAELDGTNRGAAVAEAVIRLGQVLGMYTVAEGVETAVQATELQMLGCQVAQGYLFARPMPAEQLADFARVAATSSAPSGTIS</sequence>
<dbReference type="InterPro" id="IPR043128">
    <property type="entry name" value="Rev_trsase/Diguanyl_cyclase"/>
</dbReference>
<dbReference type="GO" id="GO:0071111">
    <property type="term" value="F:cyclic-guanylate-specific phosphodiesterase activity"/>
    <property type="evidence" value="ECO:0007669"/>
    <property type="project" value="InterPro"/>
</dbReference>
<protein>
    <submittedName>
        <fullName evidence="4">Diguanylate cyclase (GGDEF) domain-containing protein</fullName>
    </submittedName>
</protein>
<dbReference type="CDD" id="cd01948">
    <property type="entry name" value="EAL"/>
    <property type="match status" value="1"/>
</dbReference>
<dbReference type="Pfam" id="PF00990">
    <property type="entry name" value="GGDEF"/>
    <property type="match status" value="1"/>
</dbReference>
<dbReference type="STRING" id="113562.SAMN04489716_1407"/>
<dbReference type="EMBL" id="LT629758">
    <property type="protein sequence ID" value="SDS70507.1"/>
    <property type="molecule type" value="Genomic_DNA"/>
</dbReference>
<dbReference type="AlphaFoldDB" id="A0A1H1UDF0"/>
<dbReference type="PANTHER" id="PTHR33121:SF79">
    <property type="entry name" value="CYCLIC DI-GMP PHOSPHODIESTERASE PDED-RELATED"/>
    <property type="match status" value="1"/>
</dbReference>
<dbReference type="Pfam" id="PF00563">
    <property type="entry name" value="EAL"/>
    <property type="match status" value="1"/>
</dbReference>
<dbReference type="Gene3D" id="3.30.70.270">
    <property type="match status" value="1"/>
</dbReference>
<feature type="domain" description="EAL" evidence="2">
    <location>
        <begin position="469"/>
        <end position="724"/>
    </location>
</feature>
<feature type="transmembrane region" description="Helical" evidence="1">
    <location>
        <begin position="173"/>
        <end position="193"/>
    </location>
</feature>
<feature type="transmembrane region" description="Helical" evidence="1">
    <location>
        <begin position="247"/>
        <end position="266"/>
    </location>
</feature>
<reference evidence="4 5" key="1">
    <citation type="submission" date="2016-10" db="EMBL/GenBank/DDBJ databases">
        <authorList>
            <person name="de Groot N.N."/>
        </authorList>
    </citation>
    <scope>NUCLEOTIDE SEQUENCE [LARGE SCALE GENOMIC DNA]</scope>
    <source>
        <strain evidence="4 5">DSM 43941</strain>
    </source>
</reference>
<evidence type="ECO:0000256" key="1">
    <source>
        <dbReference type="SAM" id="Phobius"/>
    </source>
</evidence>
<dbReference type="SUPFAM" id="SSF55073">
    <property type="entry name" value="Nucleotide cyclase"/>
    <property type="match status" value="1"/>
</dbReference>
<feature type="transmembrane region" description="Helical" evidence="1">
    <location>
        <begin position="15"/>
        <end position="33"/>
    </location>
</feature>
<evidence type="ECO:0000313" key="4">
    <source>
        <dbReference type="EMBL" id="SDS70507.1"/>
    </source>
</evidence>
<feature type="transmembrane region" description="Helical" evidence="1">
    <location>
        <begin position="107"/>
        <end position="128"/>
    </location>
</feature>
<dbReference type="PROSITE" id="PS50883">
    <property type="entry name" value="EAL"/>
    <property type="match status" value="1"/>
</dbReference>
<feature type="transmembrane region" description="Helical" evidence="1">
    <location>
        <begin position="148"/>
        <end position="166"/>
    </location>
</feature>
<dbReference type="RefSeq" id="WP_172890504.1">
    <property type="nucleotide sequence ID" value="NZ_BOMJ01000021.1"/>
</dbReference>
<dbReference type="Gene3D" id="3.20.20.450">
    <property type="entry name" value="EAL domain"/>
    <property type="match status" value="1"/>
</dbReference>
<dbReference type="SMART" id="SM00267">
    <property type="entry name" value="GGDEF"/>
    <property type="match status" value="1"/>
</dbReference>
<accession>A0A1H1UDF0</accession>
<feature type="domain" description="GGDEF" evidence="3">
    <location>
        <begin position="327"/>
        <end position="460"/>
    </location>
</feature>
<keyword evidence="1" id="KW-0812">Transmembrane</keyword>
<dbReference type="InterPro" id="IPR035919">
    <property type="entry name" value="EAL_sf"/>
</dbReference>
<feature type="transmembrane region" description="Helical" evidence="1">
    <location>
        <begin position="45"/>
        <end position="67"/>
    </location>
</feature>
<dbReference type="PANTHER" id="PTHR33121">
    <property type="entry name" value="CYCLIC DI-GMP PHOSPHODIESTERASE PDEF"/>
    <property type="match status" value="1"/>
</dbReference>
<evidence type="ECO:0000259" key="3">
    <source>
        <dbReference type="PROSITE" id="PS50887"/>
    </source>
</evidence>
<dbReference type="PROSITE" id="PS50887">
    <property type="entry name" value="GGDEF"/>
    <property type="match status" value="1"/>
</dbReference>
<dbReference type="SUPFAM" id="SSF141868">
    <property type="entry name" value="EAL domain-like"/>
    <property type="match status" value="1"/>
</dbReference>
<dbReference type="InterPro" id="IPR029787">
    <property type="entry name" value="Nucleotide_cyclase"/>
</dbReference>
<evidence type="ECO:0000313" key="5">
    <source>
        <dbReference type="Proteomes" id="UP000198688"/>
    </source>
</evidence>
<gene>
    <name evidence="4" type="ORF">SAMN04489716_1407</name>
</gene>
<dbReference type="InterPro" id="IPR001633">
    <property type="entry name" value="EAL_dom"/>
</dbReference>
<dbReference type="SMART" id="SM00052">
    <property type="entry name" value="EAL"/>
    <property type="match status" value="1"/>
</dbReference>
<feature type="transmembrane region" description="Helical" evidence="1">
    <location>
        <begin position="205"/>
        <end position="226"/>
    </location>
</feature>
<dbReference type="InterPro" id="IPR050706">
    <property type="entry name" value="Cyclic-di-GMP_PDE-like"/>
</dbReference>
<organism evidence="4 5">
    <name type="scientific">Actinoplanes derwentensis</name>
    <dbReference type="NCBI Taxonomy" id="113562"/>
    <lineage>
        <taxon>Bacteria</taxon>
        <taxon>Bacillati</taxon>
        <taxon>Actinomycetota</taxon>
        <taxon>Actinomycetes</taxon>
        <taxon>Micromonosporales</taxon>
        <taxon>Micromonosporaceae</taxon>
        <taxon>Actinoplanes</taxon>
    </lineage>
</organism>
<name>A0A1H1UDF0_9ACTN</name>
<keyword evidence="1" id="KW-0472">Membrane</keyword>
<feature type="transmembrane region" description="Helical" evidence="1">
    <location>
        <begin position="73"/>
        <end position="95"/>
    </location>
</feature>
<dbReference type="InterPro" id="IPR000160">
    <property type="entry name" value="GGDEF_dom"/>
</dbReference>
<dbReference type="CDD" id="cd01949">
    <property type="entry name" value="GGDEF"/>
    <property type="match status" value="1"/>
</dbReference>